<sequence>VISCPFEFQLPEDLPPSFHSSLHSRNGTGSISYSLEVVGERPGLFRSNRRIRRVISVVPAATRSQLLVKESLIQGWTGEWKDITQDAKLRQGIWGDHSYARAILSIPDLPSFPIATSVPFSLHVLTETKLVQRSDTPEDKYKKPLFPAPPTRSSDLTQILCRQAEVRVPACRSRHIEETFDLQGIRSLGDIDRVTEAVTEEPEWIPKEDKDRGIWRRTVHFNSSLMFSFAPTFSTDTLDWAYVLHFIVHFPGMGNDLKIRMPIDLGAGSACPPPPIGAAGSSSISYADIPPDGPPPMLDLPPYAAQFLFNEIPANK</sequence>
<dbReference type="InterPro" id="IPR014752">
    <property type="entry name" value="Arrestin-like_C"/>
</dbReference>
<name>A0AAD7MG34_9AGAR</name>
<feature type="non-terminal residue" evidence="2">
    <location>
        <position position="316"/>
    </location>
</feature>
<dbReference type="Proteomes" id="UP001215280">
    <property type="component" value="Unassembled WGS sequence"/>
</dbReference>
<dbReference type="Gene3D" id="2.60.40.640">
    <property type="match status" value="1"/>
</dbReference>
<reference evidence="2" key="1">
    <citation type="submission" date="2023-03" db="EMBL/GenBank/DDBJ databases">
        <title>Massive genome expansion in bonnet fungi (Mycena s.s.) driven by repeated elements and novel gene families across ecological guilds.</title>
        <authorList>
            <consortium name="Lawrence Berkeley National Laboratory"/>
            <person name="Harder C.B."/>
            <person name="Miyauchi S."/>
            <person name="Viragh M."/>
            <person name="Kuo A."/>
            <person name="Thoen E."/>
            <person name="Andreopoulos B."/>
            <person name="Lu D."/>
            <person name="Skrede I."/>
            <person name="Drula E."/>
            <person name="Henrissat B."/>
            <person name="Morin E."/>
            <person name="Kohler A."/>
            <person name="Barry K."/>
            <person name="LaButti K."/>
            <person name="Morin E."/>
            <person name="Salamov A."/>
            <person name="Lipzen A."/>
            <person name="Mereny Z."/>
            <person name="Hegedus B."/>
            <person name="Baldrian P."/>
            <person name="Stursova M."/>
            <person name="Weitz H."/>
            <person name="Taylor A."/>
            <person name="Grigoriev I.V."/>
            <person name="Nagy L.G."/>
            <person name="Martin F."/>
            <person name="Kauserud H."/>
        </authorList>
    </citation>
    <scope>NUCLEOTIDE SEQUENCE</scope>
    <source>
        <strain evidence="2">CBHHK188m</strain>
    </source>
</reference>
<dbReference type="Pfam" id="PF00339">
    <property type="entry name" value="Arrestin_N"/>
    <property type="match status" value="1"/>
</dbReference>
<feature type="domain" description="Arrestin-like N-terminal" evidence="1">
    <location>
        <begin position="5"/>
        <end position="59"/>
    </location>
</feature>
<dbReference type="InterPro" id="IPR011021">
    <property type="entry name" value="Arrestin-like_N"/>
</dbReference>
<protein>
    <recommendedName>
        <fullName evidence="1">Arrestin-like N-terminal domain-containing protein</fullName>
    </recommendedName>
</protein>
<keyword evidence="3" id="KW-1185">Reference proteome</keyword>
<organism evidence="2 3">
    <name type="scientific">Mycena maculata</name>
    <dbReference type="NCBI Taxonomy" id="230809"/>
    <lineage>
        <taxon>Eukaryota</taxon>
        <taxon>Fungi</taxon>
        <taxon>Dikarya</taxon>
        <taxon>Basidiomycota</taxon>
        <taxon>Agaricomycotina</taxon>
        <taxon>Agaricomycetes</taxon>
        <taxon>Agaricomycetidae</taxon>
        <taxon>Agaricales</taxon>
        <taxon>Marasmiineae</taxon>
        <taxon>Mycenaceae</taxon>
        <taxon>Mycena</taxon>
    </lineage>
</organism>
<dbReference type="EMBL" id="JARJLG010000351">
    <property type="protein sequence ID" value="KAJ7715299.1"/>
    <property type="molecule type" value="Genomic_DNA"/>
</dbReference>
<evidence type="ECO:0000313" key="3">
    <source>
        <dbReference type="Proteomes" id="UP001215280"/>
    </source>
</evidence>
<comment type="caution">
    <text evidence="2">The sequence shown here is derived from an EMBL/GenBank/DDBJ whole genome shotgun (WGS) entry which is preliminary data.</text>
</comment>
<evidence type="ECO:0000313" key="2">
    <source>
        <dbReference type="EMBL" id="KAJ7715299.1"/>
    </source>
</evidence>
<evidence type="ECO:0000259" key="1">
    <source>
        <dbReference type="Pfam" id="PF00339"/>
    </source>
</evidence>
<accession>A0AAD7MG34</accession>
<proteinExistence type="predicted"/>
<gene>
    <name evidence="2" type="ORF">DFH07DRAFT_762811</name>
</gene>
<dbReference type="AlphaFoldDB" id="A0AAD7MG34"/>